<keyword evidence="3" id="KW-1185">Reference proteome</keyword>
<proteinExistence type="predicted"/>
<dbReference type="AlphaFoldDB" id="A0A8J5HRX7"/>
<feature type="compositionally biased region" description="Low complexity" evidence="1">
    <location>
        <begin position="53"/>
        <end position="67"/>
    </location>
</feature>
<evidence type="ECO:0000256" key="1">
    <source>
        <dbReference type="SAM" id="MobiDB-lite"/>
    </source>
</evidence>
<protein>
    <submittedName>
        <fullName evidence="2">Uncharacterized protein</fullName>
    </submittedName>
</protein>
<name>A0A8J5HRX7_ZINOF</name>
<accession>A0A8J5HRX7</accession>
<gene>
    <name evidence="2" type="ORF">ZIOFF_006243</name>
</gene>
<evidence type="ECO:0000313" key="3">
    <source>
        <dbReference type="Proteomes" id="UP000734854"/>
    </source>
</evidence>
<evidence type="ECO:0000313" key="2">
    <source>
        <dbReference type="EMBL" id="KAG6532403.1"/>
    </source>
</evidence>
<feature type="region of interest" description="Disordered" evidence="1">
    <location>
        <begin position="45"/>
        <end position="81"/>
    </location>
</feature>
<dbReference type="Proteomes" id="UP000734854">
    <property type="component" value="Unassembled WGS sequence"/>
</dbReference>
<dbReference type="EMBL" id="JACMSC010000002">
    <property type="protein sequence ID" value="KAG6532403.1"/>
    <property type="molecule type" value="Genomic_DNA"/>
</dbReference>
<reference evidence="2 3" key="1">
    <citation type="submission" date="2020-08" db="EMBL/GenBank/DDBJ databases">
        <title>Plant Genome Project.</title>
        <authorList>
            <person name="Zhang R.-G."/>
        </authorList>
    </citation>
    <scope>NUCLEOTIDE SEQUENCE [LARGE SCALE GENOMIC DNA]</scope>
    <source>
        <tissue evidence="2">Rhizome</tissue>
    </source>
</reference>
<sequence>MLGPLPPRPQPASLDAGPHIHASILLVFLVSRSLGLMARRTQAGVLVSRSDEGASSSTTVPASSGSSYQPNPILSGGTLGDERFPVAEMSSCAGL</sequence>
<organism evidence="2 3">
    <name type="scientific">Zingiber officinale</name>
    <name type="common">Ginger</name>
    <name type="synonym">Amomum zingiber</name>
    <dbReference type="NCBI Taxonomy" id="94328"/>
    <lineage>
        <taxon>Eukaryota</taxon>
        <taxon>Viridiplantae</taxon>
        <taxon>Streptophyta</taxon>
        <taxon>Embryophyta</taxon>
        <taxon>Tracheophyta</taxon>
        <taxon>Spermatophyta</taxon>
        <taxon>Magnoliopsida</taxon>
        <taxon>Liliopsida</taxon>
        <taxon>Zingiberales</taxon>
        <taxon>Zingiberaceae</taxon>
        <taxon>Zingiber</taxon>
    </lineage>
</organism>
<comment type="caution">
    <text evidence="2">The sequence shown here is derived from an EMBL/GenBank/DDBJ whole genome shotgun (WGS) entry which is preliminary data.</text>
</comment>